<dbReference type="AlphaFoldDB" id="A0AAV0PY41"/>
<gene>
    <name evidence="8" type="ORF">LITE_LOCUS40355</name>
</gene>
<evidence type="ECO:0000256" key="3">
    <source>
        <dbReference type="ARBA" id="ARBA00022896"/>
    </source>
</evidence>
<keyword evidence="6" id="KW-1133">Transmembrane helix</keyword>
<evidence type="ECO:0000313" key="9">
    <source>
        <dbReference type="Proteomes" id="UP001154282"/>
    </source>
</evidence>
<dbReference type="InterPro" id="IPR044861">
    <property type="entry name" value="IPNS-like_FE2OG_OXY"/>
</dbReference>
<proteinExistence type="inferred from homology"/>
<dbReference type="Proteomes" id="UP001154282">
    <property type="component" value="Unassembled WGS sequence"/>
</dbReference>
<keyword evidence="9" id="KW-1185">Reference proteome</keyword>
<dbReference type="InterPro" id="IPR005123">
    <property type="entry name" value="Oxoglu/Fe-dep_dioxygenase_dom"/>
</dbReference>
<dbReference type="Pfam" id="PF03171">
    <property type="entry name" value="2OG-FeII_Oxy"/>
    <property type="match status" value="1"/>
</dbReference>
<evidence type="ECO:0000313" key="8">
    <source>
        <dbReference type="EMBL" id="CAI0475232.1"/>
    </source>
</evidence>
<dbReference type="EMBL" id="CAMGYJ010000009">
    <property type="protein sequence ID" value="CAI0475232.1"/>
    <property type="molecule type" value="Genomic_DNA"/>
</dbReference>
<evidence type="ECO:0000256" key="6">
    <source>
        <dbReference type="SAM" id="Phobius"/>
    </source>
</evidence>
<protein>
    <recommendedName>
        <fullName evidence="7">Fe2OG dioxygenase domain-containing protein</fullName>
    </recommendedName>
</protein>
<evidence type="ECO:0000256" key="4">
    <source>
        <dbReference type="ARBA" id="ARBA00023004"/>
    </source>
</evidence>
<comment type="caution">
    <text evidence="8">The sequence shown here is derived from an EMBL/GenBank/DDBJ whole genome shotgun (WGS) entry which is preliminary data.</text>
</comment>
<dbReference type="FunFam" id="2.60.120.330:FF:000079">
    <property type="entry name" value="Protein SRG1"/>
    <property type="match status" value="1"/>
</dbReference>
<name>A0AAV0PY41_9ROSI</name>
<dbReference type="Gene3D" id="2.60.120.330">
    <property type="entry name" value="B-lactam Antibiotic, Isopenicillin N Synthase, Chain"/>
    <property type="match status" value="1"/>
</dbReference>
<keyword evidence="5" id="KW-0560">Oxidoreductase</keyword>
<evidence type="ECO:0000256" key="2">
    <source>
        <dbReference type="ARBA" id="ARBA00022723"/>
    </source>
</evidence>
<keyword evidence="6" id="KW-0812">Transmembrane</keyword>
<feature type="domain" description="Fe2OG dioxygenase" evidence="7">
    <location>
        <begin position="220"/>
        <end position="321"/>
    </location>
</feature>
<dbReference type="InterPro" id="IPR050295">
    <property type="entry name" value="Plant_2OG-oxidoreductases"/>
</dbReference>
<keyword evidence="4 5" id="KW-0408">Iron</keyword>
<dbReference type="Pfam" id="PF14226">
    <property type="entry name" value="DIOX_N"/>
    <property type="match status" value="1"/>
</dbReference>
<dbReference type="PROSITE" id="PS51471">
    <property type="entry name" value="FE2OG_OXY"/>
    <property type="match status" value="1"/>
</dbReference>
<evidence type="ECO:0000256" key="1">
    <source>
        <dbReference type="ARBA" id="ARBA00008056"/>
    </source>
</evidence>
<organism evidence="8 9">
    <name type="scientific">Linum tenue</name>
    <dbReference type="NCBI Taxonomy" id="586396"/>
    <lineage>
        <taxon>Eukaryota</taxon>
        <taxon>Viridiplantae</taxon>
        <taxon>Streptophyta</taxon>
        <taxon>Embryophyta</taxon>
        <taxon>Tracheophyta</taxon>
        <taxon>Spermatophyta</taxon>
        <taxon>Magnoliopsida</taxon>
        <taxon>eudicotyledons</taxon>
        <taxon>Gunneridae</taxon>
        <taxon>Pentapetalae</taxon>
        <taxon>rosids</taxon>
        <taxon>fabids</taxon>
        <taxon>Malpighiales</taxon>
        <taxon>Linaceae</taxon>
        <taxon>Linum</taxon>
    </lineage>
</organism>
<dbReference type="SUPFAM" id="SSF51197">
    <property type="entry name" value="Clavaminate synthase-like"/>
    <property type="match status" value="1"/>
</dbReference>
<dbReference type="GO" id="GO:0031418">
    <property type="term" value="F:L-ascorbic acid binding"/>
    <property type="evidence" value="ECO:0007669"/>
    <property type="project" value="UniProtKB-KW"/>
</dbReference>
<evidence type="ECO:0000259" key="7">
    <source>
        <dbReference type="PROSITE" id="PS51471"/>
    </source>
</evidence>
<feature type="transmembrane region" description="Helical" evidence="6">
    <location>
        <begin position="78"/>
        <end position="101"/>
    </location>
</feature>
<keyword evidence="3" id="KW-0847">Vitamin C</keyword>
<comment type="similarity">
    <text evidence="1 5">Belongs to the iron/ascorbate-dependent oxidoreductase family.</text>
</comment>
<dbReference type="PANTHER" id="PTHR47991">
    <property type="entry name" value="OXOGLUTARATE/IRON-DEPENDENT DIOXYGENASE"/>
    <property type="match status" value="1"/>
</dbReference>
<sequence length="372" mass="40965">MANSPSMKLTSVQELVKAAPPLSSIPLHFLQQTRIALSVPTPSSSAEIPTVDYTLLASPGSGETELQKLHSACKNWGIFQFACILLSLLSVFCISMCFHYGKVVNHGMSPEVMEKLRGEIEEFYELPLEEKMKYGGDGEGYGGGRVRANGIRDWGDRLYITTNPVHLRRPNLLPQLPSSLRDNLETYIQTLKTLASGLLGSMEEALEMEANEMAAKMDDGLQSVAIIYYPPCPQPELVLGFTPHSDATCITILSQVNGVGGLQAKTRDGSWVPVNILPNALVVLVGDILEVFSNGLYESAEHRVTVNPDKERISMAFFVNPKLEAEIGPAASLVMKNPPCRFKTISTEQYFNNFFGRVLDRKTNLEALKIDN</sequence>
<dbReference type="GO" id="GO:0016491">
    <property type="term" value="F:oxidoreductase activity"/>
    <property type="evidence" value="ECO:0007669"/>
    <property type="project" value="UniProtKB-KW"/>
</dbReference>
<evidence type="ECO:0000256" key="5">
    <source>
        <dbReference type="RuleBase" id="RU003682"/>
    </source>
</evidence>
<accession>A0AAV0PY41</accession>
<keyword evidence="2 5" id="KW-0479">Metal-binding</keyword>
<keyword evidence="6" id="KW-0472">Membrane</keyword>
<dbReference type="InterPro" id="IPR026992">
    <property type="entry name" value="DIOX_N"/>
</dbReference>
<dbReference type="InterPro" id="IPR027443">
    <property type="entry name" value="IPNS-like_sf"/>
</dbReference>
<reference evidence="8" key="1">
    <citation type="submission" date="2022-08" db="EMBL/GenBank/DDBJ databases">
        <authorList>
            <person name="Gutierrez-Valencia J."/>
        </authorList>
    </citation>
    <scope>NUCLEOTIDE SEQUENCE</scope>
</reference>
<dbReference type="GO" id="GO:0046872">
    <property type="term" value="F:metal ion binding"/>
    <property type="evidence" value="ECO:0007669"/>
    <property type="project" value="UniProtKB-KW"/>
</dbReference>